<dbReference type="EMBL" id="VITT01000006">
    <property type="protein sequence ID" value="TWB60673.1"/>
    <property type="molecule type" value="Genomic_DNA"/>
</dbReference>
<comment type="caution">
    <text evidence="3">The sequence shown here is derived from an EMBL/GenBank/DDBJ whole genome shotgun (WGS) entry which is preliminary data.</text>
</comment>
<dbReference type="Gene3D" id="1.20.1290.10">
    <property type="entry name" value="AhpD-like"/>
    <property type="match status" value="1"/>
</dbReference>
<dbReference type="Pfam" id="PF02627">
    <property type="entry name" value="CMD"/>
    <property type="match status" value="1"/>
</dbReference>
<dbReference type="Gene3D" id="3.40.50.1820">
    <property type="entry name" value="alpha/beta hydrolase"/>
    <property type="match status" value="1"/>
</dbReference>
<dbReference type="InterPro" id="IPR029032">
    <property type="entry name" value="AhpD-like"/>
</dbReference>
<dbReference type="SUPFAM" id="SSF69118">
    <property type="entry name" value="AhpD-like"/>
    <property type="match status" value="1"/>
</dbReference>
<feature type="domain" description="AB hydrolase-1" evidence="1">
    <location>
        <begin position="24"/>
        <end position="117"/>
    </location>
</feature>
<dbReference type="PANTHER" id="PTHR33570">
    <property type="entry name" value="4-CARBOXYMUCONOLACTONE DECARBOXYLASE FAMILY PROTEIN"/>
    <property type="match status" value="1"/>
</dbReference>
<dbReference type="Proteomes" id="UP000318050">
    <property type="component" value="Unassembled WGS sequence"/>
</dbReference>
<dbReference type="GO" id="GO:0051920">
    <property type="term" value="F:peroxiredoxin activity"/>
    <property type="evidence" value="ECO:0007669"/>
    <property type="project" value="InterPro"/>
</dbReference>
<dbReference type="SUPFAM" id="SSF53474">
    <property type="entry name" value="alpha/beta-Hydrolases"/>
    <property type="match status" value="1"/>
</dbReference>
<evidence type="ECO:0000259" key="2">
    <source>
        <dbReference type="Pfam" id="PF02627"/>
    </source>
</evidence>
<dbReference type="InterPro" id="IPR029058">
    <property type="entry name" value="AB_hydrolase_fold"/>
</dbReference>
<gene>
    <name evidence="3" type="ORF">FBZ92_106234</name>
</gene>
<dbReference type="OrthoDB" id="7507676at2"/>
<dbReference type="InterPro" id="IPR003779">
    <property type="entry name" value="CMD-like"/>
</dbReference>
<evidence type="ECO:0000313" key="4">
    <source>
        <dbReference type="Proteomes" id="UP000318050"/>
    </source>
</evidence>
<dbReference type="PANTHER" id="PTHR33570:SF2">
    <property type="entry name" value="CARBOXYMUCONOLACTONE DECARBOXYLASE-LIKE DOMAIN-CONTAINING PROTEIN"/>
    <property type="match status" value="1"/>
</dbReference>
<proteinExistence type="predicted"/>
<feature type="domain" description="Carboxymuconolactone decarboxylase-like" evidence="2">
    <location>
        <begin position="292"/>
        <end position="375"/>
    </location>
</feature>
<dbReference type="Pfam" id="PF00561">
    <property type="entry name" value="Abhydrolase_1"/>
    <property type="match status" value="1"/>
</dbReference>
<organism evidence="3 4">
    <name type="scientific">Nitrospirillum amazonense</name>
    <dbReference type="NCBI Taxonomy" id="28077"/>
    <lineage>
        <taxon>Bacteria</taxon>
        <taxon>Pseudomonadati</taxon>
        <taxon>Pseudomonadota</taxon>
        <taxon>Alphaproteobacteria</taxon>
        <taxon>Rhodospirillales</taxon>
        <taxon>Azospirillaceae</taxon>
        <taxon>Nitrospirillum</taxon>
    </lineage>
</organism>
<dbReference type="InterPro" id="IPR052512">
    <property type="entry name" value="4CMD/NDH-1_regulator"/>
</dbReference>
<name>A0A560INQ9_9PROT</name>
<reference evidence="3 4" key="1">
    <citation type="submission" date="2019-06" db="EMBL/GenBank/DDBJ databases">
        <title>Genomic Encyclopedia of Type Strains, Phase IV (KMG-V): Genome sequencing to study the core and pangenomes of soil and plant-associated prokaryotes.</title>
        <authorList>
            <person name="Whitman W."/>
        </authorList>
    </citation>
    <scope>NUCLEOTIDE SEQUENCE [LARGE SCALE GENOMIC DNA]</scope>
    <source>
        <strain evidence="3 4">BR 11140</strain>
    </source>
</reference>
<protein>
    <submittedName>
        <fullName evidence="3">4-carboxymuconolactone decarboxylase /3-oxoadipate enol-lactonase</fullName>
    </submittedName>
</protein>
<evidence type="ECO:0000313" key="3">
    <source>
        <dbReference type="EMBL" id="TWB60673.1"/>
    </source>
</evidence>
<evidence type="ECO:0000259" key="1">
    <source>
        <dbReference type="Pfam" id="PF00561"/>
    </source>
</evidence>
<sequence>MPFAVTQRGRLYWRQDGASSRPALVLLHPALFDHTVWDRMIPFLVDHFRVIRVDLPGHGASGHLLQDCTMADLAGDILSVLDNAGIDRALVCGHAFGALVGLEMAAARPHRICGVVAGLGPDDSNTDMWAQHSHRDLGLTVGELVDAFFKTALPIQQQDRLAMWLDPLRQSMLSTTLDGYRQCAAWHAATNTRQLIIDCKVPGTIVLAADYASTAPWREFTKLSVAKSAGGCLPPVEAPGDLATIIARLHDRIQPDGAGLDPARNGERVRRDVLGDAWVDRSLAARDAWNRDYQDYATEVAWHTIWGRKGLDYRTRRLLVLALTSALGRWEEFRFHARLGIERGSLTIQDIKEVSLQTGLYAGVPVSNTAFNEARAIFPELGIGFHAD</sequence>
<dbReference type="AlphaFoldDB" id="A0A560INQ9"/>
<dbReference type="InterPro" id="IPR000073">
    <property type="entry name" value="AB_hydrolase_1"/>
</dbReference>
<accession>A0A560INQ9</accession>